<reference evidence="2" key="1">
    <citation type="journal article" date="2015" name="Nat. Genet.">
        <title>The genome and transcriptome of the zoonotic hookworm Ancylostoma ceylanicum identify infection-specific gene families.</title>
        <authorList>
            <person name="Schwarz E.M."/>
            <person name="Hu Y."/>
            <person name="Antoshechkin I."/>
            <person name="Miller M.M."/>
            <person name="Sternberg P.W."/>
            <person name="Aroian R.V."/>
        </authorList>
    </citation>
    <scope>NUCLEOTIDE SEQUENCE</scope>
    <source>
        <strain evidence="2">HY135</strain>
    </source>
</reference>
<gene>
    <name evidence="1" type="primary">Acey_s0295.g1663</name>
    <name evidence="1" type="ORF">Y032_0295g1663</name>
</gene>
<proteinExistence type="predicted"/>
<evidence type="ECO:0000313" key="2">
    <source>
        <dbReference type="Proteomes" id="UP000024635"/>
    </source>
</evidence>
<dbReference type="Proteomes" id="UP000024635">
    <property type="component" value="Unassembled WGS sequence"/>
</dbReference>
<dbReference type="AlphaFoldDB" id="A0A016S5V8"/>
<sequence>MVCIVISKRSFGKQVKEEILQQLRLKRCVHVQLLTLALPLVCFNKTTPVTLHLKENFGRRPLLVTRSIAKMP</sequence>
<evidence type="ECO:0000313" key="1">
    <source>
        <dbReference type="EMBL" id="EYB85609.1"/>
    </source>
</evidence>
<organism evidence="1 2">
    <name type="scientific">Ancylostoma ceylanicum</name>
    <dbReference type="NCBI Taxonomy" id="53326"/>
    <lineage>
        <taxon>Eukaryota</taxon>
        <taxon>Metazoa</taxon>
        <taxon>Ecdysozoa</taxon>
        <taxon>Nematoda</taxon>
        <taxon>Chromadorea</taxon>
        <taxon>Rhabditida</taxon>
        <taxon>Rhabditina</taxon>
        <taxon>Rhabditomorpha</taxon>
        <taxon>Strongyloidea</taxon>
        <taxon>Ancylostomatidae</taxon>
        <taxon>Ancylostomatinae</taxon>
        <taxon>Ancylostoma</taxon>
    </lineage>
</organism>
<keyword evidence="2" id="KW-1185">Reference proteome</keyword>
<comment type="caution">
    <text evidence="1">The sequence shown here is derived from an EMBL/GenBank/DDBJ whole genome shotgun (WGS) entry which is preliminary data.</text>
</comment>
<name>A0A016S5V8_9BILA</name>
<accession>A0A016S5V8</accession>
<dbReference type="EMBL" id="JARK01001631">
    <property type="protein sequence ID" value="EYB85609.1"/>
    <property type="molecule type" value="Genomic_DNA"/>
</dbReference>
<protein>
    <submittedName>
        <fullName evidence="1">Uncharacterized protein</fullName>
    </submittedName>
</protein>